<evidence type="ECO:0000256" key="3">
    <source>
        <dbReference type="ARBA" id="ARBA00022519"/>
    </source>
</evidence>
<keyword evidence="4" id="KW-0132">Cell division</keyword>
<keyword evidence="5 15" id="KW-0812">Transmembrane</keyword>
<keyword evidence="6" id="KW-0133">Cell shape</keyword>
<evidence type="ECO:0000256" key="1">
    <source>
        <dbReference type="ARBA" id="ARBA00004377"/>
    </source>
</evidence>
<feature type="transmembrane region" description="Helical" evidence="15">
    <location>
        <begin position="12"/>
        <end position="30"/>
    </location>
</feature>
<keyword evidence="2" id="KW-1003">Cell membrane</keyword>
<feature type="coiled-coil region" evidence="13">
    <location>
        <begin position="37"/>
        <end position="67"/>
    </location>
</feature>
<keyword evidence="9" id="KW-0131">Cell cycle</keyword>
<dbReference type="Pfam" id="PF06295">
    <property type="entry name" value="ZapG-like"/>
    <property type="match status" value="1"/>
</dbReference>
<dbReference type="PIRSF" id="PIRSF006318">
    <property type="entry name" value="YhcB"/>
    <property type="match status" value="1"/>
</dbReference>
<dbReference type="GO" id="GO:0008360">
    <property type="term" value="P:regulation of cell shape"/>
    <property type="evidence" value="ECO:0007669"/>
    <property type="project" value="UniProtKB-KW"/>
</dbReference>
<evidence type="ECO:0000256" key="7">
    <source>
        <dbReference type="ARBA" id="ARBA00022989"/>
    </source>
</evidence>
<dbReference type="EMBL" id="SMGJ01000006">
    <property type="protein sequence ID" value="TCK68122.1"/>
    <property type="molecule type" value="Genomic_DNA"/>
</dbReference>
<protein>
    <recommendedName>
        <fullName evidence="11">Z-ring associated protein G</fullName>
    </recommendedName>
    <alternativeName>
        <fullName evidence="12">Cell division protein ZapG</fullName>
    </alternativeName>
</protein>
<proteinExistence type="inferred from homology"/>
<comment type="subcellular location">
    <subcellularLocation>
        <location evidence="1">Cell inner membrane</location>
        <topology evidence="1">Single-pass membrane protein</topology>
    </subcellularLocation>
</comment>
<keyword evidence="13" id="KW-0175">Coiled coil</keyword>
<evidence type="ECO:0000256" key="2">
    <source>
        <dbReference type="ARBA" id="ARBA00022475"/>
    </source>
</evidence>
<organism evidence="16 17">
    <name type="scientific">Lonepinella koalarum</name>
    <dbReference type="NCBI Taxonomy" id="53417"/>
    <lineage>
        <taxon>Bacteria</taxon>
        <taxon>Pseudomonadati</taxon>
        <taxon>Pseudomonadota</taxon>
        <taxon>Gammaproteobacteria</taxon>
        <taxon>Pasteurellales</taxon>
        <taxon>Pasteurellaceae</taxon>
        <taxon>Lonepinella</taxon>
    </lineage>
</organism>
<dbReference type="GO" id="GO:0005886">
    <property type="term" value="C:plasma membrane"/>
    <property type="evidence" value="ECO:0007669"/>
    <property type="project" value="UniProtKB-SubCell"/>
</dbReference>
<evidence type="ECO:0000313" key="17">
    <source>
        <dbReference type="Proteomes" id="UP000295496"/>
    </source>
</evidence>
<keyword evidence="3" id="KW-0997">Cell inner membrane</keyword>
<evidence type="ECO:0000256" key="14">
    <source>
        <dbReference type="SAM" id="MobiDB-lite"/>
    </source>
</evidence>
<evidence type="ECO:0000256" key="9">
    <source>
        <dbReference type="ARBA" id="ARBA00023306"/>
    </source>
</evidence>
<dbReference type="PANTHER" id="PTHR39579:SF1">
    <property type="entry name" value="INNER MEMBRANE PROTEIN YHCB"/>
    <property type="match status" value="1"/>
</dbReference>
<evidence type="ECO:0000256" key="4">
    <source>
        <dbReference type="ARBA" id="ARBA00022618"/>
    </source>
</evidence>
<keyword evidence="17" id="KW-1185">Reference proteome</keyword>
<evidence type="ECO:0000256" key="10">
    <source>
        <dbReference type="ARBA" id="ARBA00035657"/>
    </source>
</evidence>
<gene>
    <name evidence="16" type="ORF">EV692_1821</name>
</gene>
<keyword evidence="8 15" id="KW-0472">Membrane</keyword>
<evidence type="ECO:0000256" key="5">
    <source>
        <dbReference type="ARBA" id="ARBA00022692"/>
    </source>
</evidence>
<dbReference type="Proteomes" id="UP000295496">
    <property type="component" value="Unassembled WGS sequence"/>
</dbReference>
<feature type="region of interest" description="Disordered" evidence="14">
    <location>
        <begin position="113"/>
        <end position="135"/>
    </location>
</feature>
<evidence type="ECO:0000313" key="16">
    <source>
        <dbReference type="EMBL" id="TCK68122.1"/>
    </source>
</evidence>
<evidence type="ECO:0000256" key="13">
    <source>
        <dbReference type="SAM" id="Coils"/>
    </source>
</evidence>
<name>A0A4R1KSU4_9PAST</name>
<comment type="caution">
    <text evidence="16">The sequence shown here is derived from an EMBL/GenBank/DDBJ whole genome shotgun (WGS) entry which is preliminary data.</text>
</comment>
<evidence type="ECO:0000256" key="11">
    <source>
        <dbReference type="ARBA" id="ARBA00035703"/>
    </source>
</evidence>
<dbReference type="AlphaFoldDB" id="A0A4R1KSU4"/>
<evidence type="ECO:0000256" key="12">
    <source>
        <dbReference type="ARBA" id="ARBA00035727"/>
    </source>
</evidence>
<reference evidence="16 17" key="1">
    <citation type="submission" date="2019-03" db="EMBL/GenBank/DDBJ databases">
        <title>Genomic Encyclopedia of Type Strains, Phase IV (KMG-IV): sequencing the most valuable type-strain genomes for metagenomic binning, comparative biology and taxonomic classification.</title>
        <authorList>
            <person name="Goeker M."/>
        </authorList>
    </citation>
    <scope>NUCLEOTIDE SEQUENCE [LARGE SCALE GENOMIC DNA]</scope>
    <source>
        <strain evidence="16 17">DSM 10053</strain>
    </source>
</reference>
<accession>A0A4R1KSU4</accession>
<dbReference type="GO" id="GO:0051301">
    <property type="term" value="P:cell division"/>
    <property type="evidence" value="ECO:0007669"/>
    <property type="project" value="UniProtKB-KW"/>
</dbReference>
<keyword evidence="7 15" id="KW-1133">Transmembrane helix</keyword>
<sequence length="135" mass="15332">MQNIQNWSNEMWLIAGIGLFVGFILAYLFISLTKGSVKKQTETAKELTQAKQELESQKQLLEKHFAESADLFKTLAQDYQKIYRHLAKSSEQLLPDANNKSLFLQSFMNSEKSTAITPENPPKDYKEGSSGLLKN</sequence>
<evidence type="ECO:0000256" key="15">
    <source>
        <dbReference type="SAM" id="Phobius"/>
    </source>
</evidence>
<evidence type="ECO:0000256" key="6">
    <source>
        <dbReference type="ARBA" id="ARBA00022960"/>
    </source>
</evidence>
<evidence type="ECO:0000256" key="8">
    <source>
        <dbReference type="ARBA" id="ARBA00023136"/>
    </source>
</evidence>
<dbReference type="InterPro" id="IPR009386">
    <property type="entry name" value="ZapG-like"/>
</dbReference>
<dbReference type="PANTHER" id="PTHR39579">
    <property type="entry name" value="INNER MEMBRANE PROTEIN YHCB"/>
    <property type="match status" value="1"/>
</dbReference>
<comment type="similarity">
    <text evidence="10">Belongs to the ZapG family.</text>
</comment>